<dbReference type="GO" id="GO:0030687">
    <property type="term" value="C:preribosome, large subunit precursor"/>
    <property type="evidence" value="ECO:0007669"/>
    <property type="project" value="TreeGrafter"/>
</dbReference>
<dbReference type="InterPro" id="IPR037379">
    <property type="entry name" value="WDR74/Nsa1"/>
</dbReference>
<reference evidence="1 2" key="1">
    <citation type="journal article" date="2021" name="Genome Biol.">
        <title>AFLAP: assembly-free linkage analysis pipeline using k-mers from genome sequencing data.</title>
        <authorList>
            <person name="Fletcher K."/>
            <person name="Zhang L."/>
            <person name="Gil J."/>
            <person name="Han R."/>
            <person name="Cavanaugh K."/>
            <person name="Michelmore R."/>
        </authorList>
    </citation>
    <scope>NUCLEOTIDE SEQUENCE [LARGE SCALE GENOMIC DNA]</scope>
    <source>
        <strain evidence="1 2">SF5</strain>
    </source>
</reference>
<organism evidence="1 2">
    <name type="scientific">Bremia lactucae</name>
    <name type="common">Lettuce downy mildew</name>
    <dbReference type="NCBI Taxonomy" id="4779"/>
    <lineage>
        <taxon>Eukaryota</taxon>
        <taxon>Sar</taxon>
        <taxon>Stramenopiles</taxon>
        <taxon>Oomycota</taxon>
        <taxon>Peronosporomycetes</taxon>
        <taxon>Peronosporales</taxon>
        <taxon>Peronosporaceae</taxon>
        <taxon>Bremia</taxon>
    </lineage>
</organism>
<dbReference type="GeneID" id="94344648"/>
<gene>
    <name evidence="1" type="ORF">CCR75_000872</name>
</gene>
<dbReference type="GO" id="GO:0042273">
    <property type="term" value="P:ribosomal large subunit biogenesis"/>
    <property type="evidence" value="ECO:0007669"/>
    <property type="project" value="InterPro"/>
</dbReference>
<dbReference type="EMBL" id="SHOA02000019">
    <property type="protein sequence ID" value="TDH70068.1"/>
    <property type="molecule type" value="Genomic_DNA"/>
</dbReference>
<keyword evidence="2" id="KW-1185">Reference proteome</keyword>
<protein>
    <submittedName>
        <fullName evidence="1">Uncharacterized protein</fullName>
    </submittedName>
</protein>
<sequence>MLVLVGDETGLLKSIALETKEQRILSNREHPQARSRGIQRLCWSSDGRDASDCQNNVVLARANGIVESYEASHGITRICSEKLPMAYLL</sequence>
<name>A0A976FNJ2_BRELC</name>
<evidence type="ECO:0000313" key="1">
    <source>
        <dbReference type="EMBL" id="TDH70068.1"/>
    </source>
</evidence>
<accession>A0A976FNJ2</accession>
<dbReference type="GO" id="GO:0005730">
    <property type="term" value="C:nucleolus"/>
    <property type="evidence" value="ECO:0007669"/>
    <property type="project" value="InterPro"/>
</dbReference>
<dbReference type="KEGG" id="blac:94344648"/>
<dbReference type="PANTHER" id="PTHR16038:SF4">
    <property type="entry name" value="WD REPEAT-CONTAINING PROTEIN 74"/>
    <property type="match status" value="1"/>
</dbReference>
<dbReference type="Proteomes" id="UP000294530">
    <property type="component" value="Unassembled WGS sequence"/>
</dbReference>
<dbReference type="RefSeq" id="XP_067819567.1">
    <property type="nucleotide sequence ID" value="XM_067958977.1"/>
</dbReference>
<comment type="caution">
    <text evidence="1">The sequence shown here is derived from an EMBL/GenBank/DDBJ whole genome shotgun (WGS) entry which is preliminary data.</text>
</comment>
<dbReference type="PANTHER" id="PTHR16038">
    <property type="entry name" value="NOP SEVEN ASSOCIATED PROTEIN 1"/>
    <property type="match status" value="1"/>
</dbReference>
<dbReference type="OrthoDB" id="18388at2759"/>
<evidence type="ECO:0000313" key="2">
    <source>
        <dbReference type="Proteomes" id="UP000294530"/>
    </source>
</evidence>
<proteinExistence type="predicted"/>
<dbReference type="AlphaFoldDB" id="A0A976FNJ2"/>